<accession>A0A0D2FU04</accession>
<evidence type="ECO:0000313" key="5">
    <source>
        <dbReference type="Proteomes" id="UP000053617"/>
    </source>
</evidence>
<dbReference type="Pfam" id="PF00106">
    <property type="entry name" value="adh_short"/>
    <property type="match status" value="1"/>
</dbReference>
<dbReference type="GO" id="GO:0016491">
    <property type="term" value="F:oxidoreductase activity"/>
    <property type="evidence" value="ECO:0007669"/>
    <property type="project" value="UniProtKB-KW"/>
</dbReference>
<feature type="region of interest" description="Disordered" evidence="3">
    <location>
        <begin position="260"/>
        <end position="279"/>
    </location>
</feature>
<evidence type="ECO:0000256" key="1">
    <source>
        <dbReference type="ARBA" id="ARBA00006484"/>
    </source>
</evidence>
<dbReference type="HOGENOM" id="CLU_010194_1_0_1"/>
<dbReference type="PRINTS" id="PR00081">
    <property type="entry name" value="GDHRDH"/>
</dbReference>
<dbReference type="OrthoDB" id="5840532at2759"/>
<dbReference type="InterPro" id="IPR002347">
    <property type="entry name" value="SDR_fam"/>
</dbReference>
<organism evidence="4 5">
    <name type="scientific">Rhinocladiella mackenziei CBS 650.93</name>
    <dbReference type="NCBI Taxonomy" id="1442369"/>
    <lineage>
        <taxon>Eukaryota</taxon>
        <taxon>Fungi</taxon>
        <taxon>Dikarya</taxon>
        <taxon>Ascomycota</taxon>
        <taxon>Pezizomycotina</taxon>
        <taxon>Eurotiomycetes</taxon>
        <taxon>Chaetothyriomycetidae</taxon>
        <taxon>Chaetothyriales</taxon>
        <taxon>Herpotrichiellaceae</taxon>
        <taxon>Rhinocladiella</taxon>
    </lineage>
</organism>
<evidence type="ECO:0000256" key="3">
    <source>
        <dbReference type="SAM" id="MobiDB-lite"/>
    </source>
</evidence>
<dbReference type="STRING" id="1442369.A0A0D2FU04"/>
<protein>
    <submittedName>
        <fullName evidence="4">Uncharacterized protein</fullName>
    </submittedName>
</protein>
<dbReference type="PANTHER" id="PTHR24321:SF12">
    <property type="entry name" value="SHORT-CHAIN DEHYDROGENASE_REDUCTASE FAMILY, PUTATIVE (AFU_ORTHOLOGUE AFUA_5G14340)-RELATED"/>
    <property type="match status" value="1"/>
</dbReference>
<dbReference type="GeneID" id="25294525"/>
<dbReference type="Proteomes" id="UP000053617">
    <property type="component" value="Unassembled WGS sequence"/>
</dbReference>
<dbReference type="CDD" id="cd05233">
    <property type="entry name" value="SDR_c"/>
    <property type="match status" value="1"/>
</dbReference>
<dbReference type="RefSeq" id="XP_013272718.1">
    <property type="nucleotide sequence ID" value="XM_013417264.1"/>
</dbReference>
<sequence length="326" mass="34931">MLLNGTALVTGAGSGIGRAVALACAAGGCRAITVADKNLEGVQQTERLVKEIGNKVKILTLSIDVSEVKAVENTVLRTVEAFGSLDYGQRAVSVFVKFFKRISLFVYWLINRILQPLTLQVFVYLSSSAEVTSSFKGKISCKARVATAKYPMEEYDDIQAVNARGLALCTRAEIQAMLKQNPKVTIDSYSSLRAQRGSIVNIASTCGSNVIPDLFPYVASKHTVMGITKAAGVDHATDLVRINAVCPGLVETPMIAARRKQLQDRNQETPTTSSEAWAPANMYNTPLGRLALAEEVADTCVFLASSMSSHITASSITVDGGRTAAY</sequence>
<reference evidence="4 5" key="1">
    <citation type="submission" date="2015-01" db="EMBL/GenBank/DDBJ databases">
        <title>The Genome Sequence of Rhinocladiella mackenzie CBS 650.93.</title>
        <authorList>
            <consortium name="The Broad Institute Genomics Platform"/>
            <person name="Cuomo C."/>
            <person name="de Hoog S."/>
            <person name="Gorbushina A."/>
            <person name="Stielow B."/>
            <person name="Teixiera M."/>
            <person name="Abouelleil A."/>
            <person name="Chapman S.B."/>
            <person name="Priest M."/>
            <person name="Young S.K."/>
            <person name="Wortman J."/>
            <person name="Nusbaum C."/>
            <person name="Birren B."/>
        </authorList>
    </citation>
    <scope>NUCLEOTIDE SEQUENCE [LARGE SCALE GENOMIC DNA]</scope>
    <source>
        <strain evidence="4 5">CBS 650.93</strain>
    </source>
</reference>
<dbReference type="InterPro" id="IPR036291">
    <property type="entry name" value="NAD(P)-bd_dom_sf"/>
</dbReference>
<comment type="similarity">
    <text evidence="1">Belongs to the short-chain dehydrogenases/reductases (SDR) family.</text>
</comment>
<keyword evidence="2" id="KW-0560">Oxidoreductase</keyword>
<keyword evidence="5" id="KW-1185">Reference proteome</keyword>
<dbReference type="AlphaFoldDB" id="A0A0D2FU04"/>
<dbReference type="Pfam" id="PF13561">
    <property type="entry name" value="adh_short_C2"/>
    <property type="match status" value="1"/>
</dbReference>
<dbReference type="VEuPathDB" id="FungiDB:Z518_06454"/>
<gene>
    <name evidence="4" type="ORF">Z518_06454</name>
</gene>
<dbReference type="Gene3D" id="3.40.50.720">
    <property type="entry name" value="NAD(P)-binding Rossmann-like Domain"/>
    <property type="match status" value="2"/>
</dbReference>
<dbReference type="PANTHER" id="PTHR24321">
    <property type="entry name" value="DEHYDROGENASES, SHORT CHAIN"/>
    <property type="match status" value="1"/>
</dbReference>
<dbReference type="SUPFAM" id="SSF51735">
    <property type="entry name" value="NAD(P)-binding Rossmann-fold domains"/>
    <property type="match status" value="1"/>
</dbReference>
<dbReference type="EMBL" id="KN847478">
    <property type="protein sequence ID" value="KIX05582.1"/>
    <property type="molecule type" value="Genomic_DNA"/>
</dbReference>
<evidence type="ECO:0000256" key="2">
    <source>
        <dbReference type="ARBA" id="ARBA00023002"/>
    </source>
</evidence>
<evidence type="ECO:0000313" key="4">
    <source>
        <dbReference type="EMBL" id="KIX05582.1"/>
    </source>
</evidence>
<name>A0A0D2FU04_9EURO</name>
<proteinExistence type="inferred from homology"/>